<accession>A0A9P9WAX5</accession>
<evidence type="ECO:0000313" key="4">
    <source>
        <dbReference type="EMBL" id="KAI1855720.1"/>
    </source>
</evidence>
<proteinExistence type="predicted"/>
<dbReference type="Proteomes" id="UP000829685">
    <property type="component" value="Unassembled WGS sequence"/>
</dbReference>
<feature type="region of interest" description="Disordered" evidence="1">
    <location>
        <begin position="391"/>
        <end position="458"/>
    </location>
</feature>
<evidence type="ECO:0000256" key="1">
    <source>
        <dbReference type="SAM" id="MobiDB-lite"/>
    </source>
</evidence>
<comment type="caution">
    <text evidence="4">The sequence shown here is derived from an EMBL/GenBank/DDBJ whole genome shotgun (WGS) entry which is preliminary data.</text>
</comment>
<feature type="signal peptide" evidence="3">
    <location>
        <begin position="1"/>
        <end position="22"/>
    </location>
</feature>
<protein>
    <recommendedName>
        <fullName evidence="6">Fucose-specific lectin</fullName>
    </recommendedName>
</protein>
<dbReference type="Gene3D" id="2.120.10.70">
    <property type="entry name" value="Fucose-specific lectin"/>
    <property type="match status" value="1"/>
</dbReference>
<dbReference type="AlphaFoldDB" id="A0A9P9WAX5"/>
<gene>
    <name evidence="4" type="ORF">JX265_012165</name>
</gene>
<keyword evidence="2" id="KW-1133">Transmembrane helix</keyword>
<dbReference type="OrthoDB" id="4696326at2759"/>
<feature type="transmembrane region" description="Helical" evidence="2">
    <location>
        <begin position="355"/>
        <end position="376"/>
    </location>
</feature>
<dbReference type="EMBL" id="JAFIMR010000050">
    <property type="protein sequence ID" value="KAI1855720.1"/>
    <property type="molecule type" value="Genomic_DNA"/>
</dbReference>
<feature type="chain" id="PRO_5040459217" description="Fucose-specific lectin" evidence="3">
    <location>
        <begin position="23"/>
        <end position="458"/>
    </location>
</feature>
<evidence type="ECO:0000256" key="2">
    <source>
        <dbReference type="SAM" id="Phobius"/>
    </source>
</evidence>
<feature type="compositionally biased region" description="Basic and acidic residues" evidence="1">
    <location>
        <begin position="423"/>
        <end position="458"/>
    </location>
</feature>
<evidence type="ECO:0000313" key="5">
    <source>
        <dbReference type="Proteomes" id="UP000829685"/>
    </source>
</evidence>
<evidence type="ECO:0000256" key="3">
    <source>
        <dbReference type="SAM" id="SignalP"/>
    </source>
</evidence>
<keyword evidence="5" id="KW-1185">Reference proteome</keyword>
<keyword evidence="3" id="KW-0732">Signal</keyword>
<keyword evidence="2" id="KW-0472">Membrane</keyword>
<dbReference type="SUPFAM" id="SSF89372">
    <property type="entry name" value="Fucose-specific lectin"/>
    <property type="match status" value="1"/>
</dbReference>
<name>A0A9P9WAX5_9PEZI</name>
<reference evidence="4" key="1">
    <citation type="submission" date="2021-03" db="EMBL/GenBank/DDBJ databases">
        <title>Revisited historic fungal species revealed as producer of novel bioactive compounds through whole genome sequencing and comparative genomics.</title>
        <authorList>
            <person name="Vignolle G.A."/>
            <person name="Hochenegger N."/>
            <person name="Mach R.L."/>
            <person name="Mach-Aigner A.R."/>
            <person name="Javad Rahimi M."/>
            <person name="Salim K.A."/>
            <person name="Chan C.M."/>
            <person name="Lim L.B.L."/>
            <person name="Cai F."/>
            <person name="Druzhinina I.S."/>
            <person name="U'Ren J.M."/>
            <person name="Derntl C."/>
        </authorList>
    </citation>
    <scope>NUCLEOTIDE SEQUENCE</scope>
    <source>
        <strain evidence="4">TUCIM 5799</strain>
    </source>
</reference>
<organism evidence="4 5">
    <name type="scientific">Neoarthrinium moseri</name>
    <dbReference type="NCBI Taxonomy" id="1658444"/>
    <lineage>
        <taxon>Eukaryota</taxon>
        <taxon>Fungi</taxon>
        <taxon>Dikarya</taxon>
        <taxon>Ascomycota</taxon>
        <taxon>Pezizomycotina</taxon>
        <taxon>Sordariomycetes</taxon>
        <taxon>Xylariomycetidae</taxon>
        <taxon>Amphisphaeriales</taxon>
        <taxon>Apiosporaceae</taxon>
        <taxon>Neoarthrinium</taxon>
    </lineage>
</organism>
<evidence type="ECO:0008006" key="6">
    <source>
        <dbReference type="Google" id="ProtNLM"/>
    </source>
</evidence>
<keyword evidence="2" id="KW-0812">Transmembrane</keyword>
<sequence>MAFPTGIVLLVVVCLLFGLTSAGFMSAWSPNGKGPQLILQDGISGKIFYSLCNNYDSDTPIFPNSESAAFAIDPNLAPKKGTAVAGVGWWADPNTQTGLMLVVLGEKAGYRLYYHDKDRATAALKFDPDTSAWSYLGIVSNDHIEGNAIGGGFVDADNITVVTPRDKQNIEISSRHGNGTWDIATFPHPLSPIVTHRDRANGTVTLSCPNNGTNQTEFTLDENVNDTWTLEAYDGNPGALGFTLDQDSAANLWYIGNDSQLHQIHRTAGRWRPASNQDPSIWPRADAPNAQFAAASDNSGRVWLYYVSGGNMTQVYRSSRDMWELPTVLQTVNDTAIASNAEAQNPTGLSTGAKAGIGVGVGVGGIAILGIGALTLMRARRKPRATELHMTHPPSALASPAPDYSEVGTGGRWIGGQWVPDEGMSKEQQEPVHELPHEERSHEMLGEGHARELGNSRL</sequence>